<dbReference type="OrthoDB" id="47602at2759"/>
<feature type="binding site" evidence="3">
    <location>
        <position position="194"/>
    </location>
    <ligand>
        <name>3'-phosphoadenylyl sulfate</name>
        <dbReference type="ChEBI" id="CHEBI:58339"/>
    </ligand>
</feature>
<dbReference type="Proteomes" id="UP000002729">
    <property type="component" value="Unassembled WGS sequence"/>
</dbReference>
<evidence type="ECO:0000313" key="4">
    <source>
        <dbReference type="EMBL" id="EGB01799.1"/>
    </source>
</evidence>
<dbReference type="PANTHER" id="PTHR10605:SF56">
    <property type="entry name" value="BIFUNCTIONAL HEPARAN SULFATE N-DEACETYLASE_N-SULFOTRANSFERASE"/>
    <property type="match status" value="1"/>
</dbReference>
<dbReference type="Gene3D" id="3.40.50.300">
    <property type="entry name" value="P-loop containing nucleotide triphosphate hydrolases"/>
    <property type="match status" value="1"/>
</dbReference>
<evidence type="ECO:0008006" key="6">
    <source>
        <dbReference type="Google" id="ProtNLM"/>
    </source>
</evidence>
<dbReference type="InterPro" id="IPR037359">
    <property type="entry name" value="NST/OST"/>
</dbReference>
<sequence length="364" mass="38001">SYRRSLARRPGAPEALANLAVVLHERGGAGDAAALLAEGAAALAPASDAFRRNAAALRAAAAAGDAPRRPATYACAPLPGDPRRRALPNLLIVSAPKTGSTALYADLAAHPNVAGGTCKETRFWPLRTRRGDRWDDAYRAYFPPIDEGWDVVVDGGGTYGMEASLGVAVDVAALMPAATVAVGALREPVERYLSVWVGLVTRSGLREPCAAFFDAARRERDACAAGRACDAAAASPAADGHYARHVRSWADALGPDRTLWLPTSADDAAGLVFAFLGLGATGAAPSRAGSDNARAYRDPASAKFFAARAGAAWRCDDAALEAFYRPLDAELLPELARSRAFAAPAVAAAWRRDAWFCARVGSCG</sequence>
<proteinExistence type="predicted"/>
<accession>F0YSW0</accession>
<dbReference type="InterPro" id="IPR027417">
    <property type="entry name" value="P-loop_NTPase"/>
</dbReference>
<evidence type="ECO:0000256" key="2">
    <source>
        <dbReference type="PIRSR" id="PIRSR637359-1"/>
    </source>
</evidence>
<keyword evidence="1" id="KW-0808">Transferase</keyword>
<feature type="non-terminal residue" evidence="4">
    <location>
        <position position="364"/>
    </location>
</feature>
<dbReference type="GeneID" id="20227546"/>
<dbReference type="RefSeq" id="XP_009043502.1">
    <property type="nucleotide sequence ID" value="XM_009045254.1"/>
</dbReference>
<dbReference type="PANTHER" id="PTHR10605">
    <property type="entry name" value="HEPARAN SULFATE SULFOTRANSFERASE"/>
    <property type="match status" value="1"/>
</dbReference>
<evidence type="ECO:0000256" key="3">
    <source>
        <dbReference type="PIRSR" id="PIRSR637359-2"/>
    </source>
</evidence>
<feature type="active site" description="For sulfotransferase activity" evidence="2">
    <location>
        <position position="97"/>
    </location>
</feature>
<protein>
    <recommendedName>
        <fullName evidence="6">Sulfotransferase domain-containing protein</fullName>
    </recommendedName>
</protein>
<gene>
    <name evidence="4" type="ORF">AURANDRAFT_69484</name>
</gene>
<dbReference type="EMBL" id="GL834166">
    <property type="protein sequence ID" value="EGB01799.1"/>
    <property type="molecule type" value="Genomic_DNA"/>
</dbReference>
<keyword evidence="5" id="KW-1185">Reference proteome</keyword>
<dbReference type="InParanoid" id="F0YSW0"/>
<dbReference type="GO" id="GO:0008146">
    <property type="term" value="F:sulfotransferase activity"/>
    <property type="evidence" value="ECO:0007669"/>
    <property type="project" value="InterPro"/>
</dbReference>
<evidence type="ECO:0000313" key="5">
    <source>
        <dbReference type="Proteomes" id="UP000002729"/>
    </source>
</evidence>
<feature type="binding site" evidence="3">
    <location>
        <position position="186"/>
    </location>
    <ligand>
        <name>3'-phosphoadenylyl sulfate</name>
        <dbReference type="ChEBI" id="CHEBI:58339"/>
    </ligand>
</feature>
<evidence type="ECO:0000256" key="1">
    <source>
        <dbReference type="ARBA" id="ARBA00022679"/>
    </source>
</evidence>
<dbReference type="SUPFAM" id="SSF52540">
    <property type="entry name" value="P-loop containing nucleoside triphosphate hydrolases"/>
    <property type="match status" value="1"/>
</dbReference>
<dbReference type="AlphaFoldDB" id="F0YSW0"/>
<name>F0YSW0_AURAN</name>
<feature type="non-terminal residue" evidence="4">
    <location>
        <position position="1"/>
    </location>
</feature>
<organism evidence="5">
    <name type="scientific">Aureococcus anophagefferens</name>
    <name type="common">Harmful bloom alga</name>
    <dbReference type="NCBI Taxonomy" id="44056"/>
    <lineage>
        <taxon>Eukaryota</taxon>
        <taxon>Sar</taxon>
        <taxon>Stramenopiles</taxon>
        <taxon>Ochrophyta</taxon>
        <taxon>Pelagophyceae</taxon>
        <taxon>Pelagomonadales</taxon>
        <taxon>Pelagomonadaceae</taxon>
        <taxon>Aureococcus</taxon>
    </lineage>
</organism>
<dbReference type="KEGG" id="aaf:AURANDRAFT_69484"/>
<reference evidence="4 5" key="1">
    <citation type="journal article" date="2011" name="Proc. Natl. Acad. Sci. U.S.A.">
        <title>Niche of harmful alga Aureococcus anophagefferens revealed through ecogenomics.</title>
        <authorList>
            <person name="Gobler C.J."/>
            <person name="Berry D.L."/>
            <person name="Dyhrman S.T."/>
            <person name="Wilhelm S.W."/>
            <person name="Salamov A."/>
            <person name="Lobanov A.V."/>
            <person name="Zhang Y."/>
            <person name="Collier J.L."/>
            <person name="Wurch L.L."/>
            <person name="Kustka A.B."/>
            <person name="Dill B.D."/>
            <person name="Shah M."/>
            <person name="VerBerkmoes N.C."/>
            <person name="Kuo A."/>
            <person name="Terry A."/>
            <person name="Pangilinan J."/>
            <person name="Lindquist E.A."/>
            <person name="Lucas S."/>
            <person name="Paulsen I.T."/>
            <person name="Hattenrath-Lehmann T.K."/>
            <person name="Talmage S.C."/>
            <person name="Walker E.A."/>
            <person name="Koch F."/>
            <person name="Burson A.M."/>
            <person name="Marcoval M.A."/>
            <person name="Tang Y.Z."/>
            <person name="Lecleir G.R."/>
            <person name="Coyne K.J."/>
            <person name="Berg G.M."/>
            <person name="Bertrand E.M."/>
            <person name="Saito M.A."/>
            <person name="Gladyshev V.N."/>
            <person name="Grigoriev I.V."/>
        </authorList>
    </citation>
    <scope>NUCLEOTIDE SEQUENCE [LARGE SCALE GENOMIC DNA]</scope>
    <source>
        <strain evidence="5">CCMP 1984</strain>
    </source>
</reference>